<dbReference type="Gene3D" id="2.60.40.10">
    <property type="entry name" value="Immunoglobulins"/>
    <property type="match status" value="1"/>
</dbReference>
<protein>
    <recommendedName>
        <fullName evidence="4">Ig-like domain-containing protein</fullName>
    </recommendedName>
</protein>
<keyword evidence="1 3" id="KW-0732">Signal</keyword>
<gene>
    <name evidence="5" type="ORF">ILYODFUR_025336</name>
</gene>
<accession>A0ABV0VHF7</accession>
<evidence type="ECO:0000256" key="2">
    <source>
        <dbReference type="ARBA" id="ARBA00022859"/>
    </source>
</evidence>
<dbReference type="Proteomes" id="UP001482620">
    <property type="component" value="Unassembled WGS sequence"/>
</dbReference>
<sequence length="140" mass="15486">MITNLSRIVLLLLWFFDLSLSSKVLQEPPSILGSLQGPATINCSHSVSTYDTILWYQKPSGDSALKLIGYNLISGAKLEDEFKDHFSMSGDGSKKSELRVQKLQPEDSSIYYCAASRHSDSVSVSLLQKPSLVILHTNTH</sequence>
<proteinExistence type="predicted"/>
<organism evidence="5 6">
    <name type="scientific">Ilyodon furcidens</name>
    <name type="common">goldbreast splitfin</name>
    <dbReference type="NCBI Taxonomy" id="33524"/>
    <lineage>
        <taxon>Eukaryota</taxon>
        <taxon>Metazoa</taxon>
        <taxon>Chordata</taxon>
        <taxon>Craniata</taxon>
        <taxon>Vertebrata</taxon>
        <taxon>Euteleostomi</taxon>
        <taxon>Actinopterygii</taxon>
        <taxon>Neopterygii</taxon>
        <taxon>Teleostei</taxon>
        <taxon>Neoteleostei</taxon>
        <taxon>Acanthomorphata</taxon>
        <taxon>Ovalentaria</taxon>
        <taxon>Atherinomorphae</taxon>
        <taxon>Cyprinodontiformes</taxon>
        <taxon>Goodeidae</taxon>
        <taxon>Ilyodon</taxon>
    </lineage>
</organism>
<keyword evidence="2" id="KW-0391">Immunity</keyword>
<dbReference type="EMBL" id="JAHRIQ010107356">
    <property type="protein sequence ID" value="MEQ2256554.1"/>
    <property type="molecule type" value="Genomic_DNA"/>
</dbReference>
<feature type="chain" id="PRO_5045846321" description="Ig-like domain-containing protein" evidence="3">
    <location>
        <begin position="22"/>
        <end position="140"/>
    </location>
</feature>
<evidence type="ECO:0000259" key="4">
    <source>
        <dbReference type="PROSITE" id="PS50835"/>
    </source>
</evidence>
<dbReference type="Pfam" id="PF07686">
    <property type="entry name" value="V-set"/>
    <property type="match status" value="1"/>
</dbReference>
<keyword evidence="6" id="KW-1185">Reference proteome</keyword>
<feature type="signal peptide" evidence="3">
    <location>
        <begin position="1"/>
        <end position="21"/>
    </location>
</feature>
<dbReference type="InterPro" id="IPR013106">
    <property type="entry name" value="Ig_V-set"/>
</dbReference>
<dbReference type="SUPFAM" id="SSF48726">
    <property type="entry name" value="Immunoglobulin"/>
    <property type="match status" value="1"/>
</dbReference>
<dbReference type="InterPro" id="IPR050413">
    <property type="entry name" value="TCR_beta_variable"/>
</dbReference>
<evidence type="ECO:0000313" key="5">
    <source>
        <dbReference type="EMBL" id="MEQ2256554.1"/>
    </source>
</evidence>
<dbReference type="SMART" id="SM00406">
    <property type="entry name" value="IGv"/>
    <property type="match status" value="1"/>
</dbReference>
<comment type="caution">
    <text evidence="5">The sequence shown here is derived from an EMBL/GenBank/DDBJ whole genome shotgun (WGS) entry which is preliminary data.</text>
</comment>
<dbReference type="PANTHER" id="PTHR23268">
    <property type="entry name" value="T-CELL RECEPTOR BETA CHAIN"/>
    <property type="match status" value="1"/>
</dbReference>
<name>A0ABV0VHF7_9TELE</name>
<dbReference type="InterPro" id="IPR007110">
    <property type="entry name" value="Ig-like_dom"/>
</dbReference>
<evidence type="ECO:0000256" key="3">
    <source>
        <dbReference type="SAM" id="SignalP"/>
    </source>
</evidence>
<dbReference type="SMART" id="SM00409">
    <property type="entry name" value="IG"/>
    <property type="match status" value="1"/>
</dbReference>
<dbReference type="InterPro" id="IPR036179">
    <property type="entry name" value="Ig-like_dom_sf"/>
</dbReference>
<evidence type="ECO:0000313" key="6">
    <source>
        <dbReference type="Proteomes" id="UP001482620"/>
    </source>
</evidence>
<feature type="domain" description="Ig-like" evidence="4">
    <location>
        <begin position="33"/>
        <end position="125"/>
    </location>
</feature>
<dbReference type="CDD" id="cd00099">
    <property type="entry name" value="IgV"/>
    <property type="match status" value="1"/>
</dbReference>
<dbReference type="PROSITE" id="PS50835">
    <property type="entry name" value="IG_LIKE"/>
    <property type="match status" value="1"/>
</dbReference>
<evidence type="ECO:0000256" key="1">
    <source>
        <dbReference type="ARBA" id="ARBA00022729"/>
    </source>
</evidence>
<dbReference type="InterPro" id="IPR013783">
    <property type="entry name" value="Ig-like_fold"/>
</dbReference>
<dbReference type="InterPro" id="IPR003599">
    <property type="entry name" value="Ig_sub"/>
</dbReference>
<reference evidence="5 6" key="1">
    <citation type="submission" date="2021-06" db="EMBL/GenBank/DDBJ databases">
        <authorList>
            <person name="Palmer J.M."/>
        </authorList>
    </citation>
    <scope>NUCLEOTIDE SEQUENCE [LARGE SCALE GENOMIC DNA]</scope>
    <source>
        <strain evidence="6">if_2019</strain>
        <tissue evidence="5">Muscle</tissue>
    </source>
</reference>